<gene>
    <name evidence="1" type="ORF">CTV99_10700</name>
</gene>
<dbReference type="RefSeq" id="WP_099727547.1">
    <property type="nucleotide sequence ID" value="NZ_PEKP01000012.1"/>
</dbReference>
<dbReference type="AlphaFoldDB" id="A0A2G8ITL3"/>
<reference evidence="1 2" key="1">
    <citation type="submission" date="2017-11" db="EMBL/GenBank/DDBJ databases">
        <title>Draft genome sequence of Bacillus pumilus 51_5il from lake Gorkoye (Russia: Novosibirsk region).</title>
        <authorList>
            <person name="Shipova A.A."/>
            <person name="Rozanov A.S."/>
            <person name="Bryanskaya A.V."/>
            <person name="Peltek S.E."/>
        </authorList>
    </citation>
    <scope>NUCLEOTIDE SEQUENCE [LARGE SCALE GENOMIC DNA]</scope>
    <source>
        <strain evidence="1 2">51_5il</strain>
    </source>
</reference>
<organism evidence="1 2">
    <name type="scientific">Bacillus pumilus</name>
    <name type="common">Bacillus mesentericus</name>
    <dbReference type="NCBI Taxonomy" id="1408"/>
    <lineage>
        <taxon>Bacteria</taxon>
        <taxon>Bacillati</taxon>
        <taxon>Bacillota</taxon>
        <taxon>Bacilli</taxon>
        <taxon>Bacillales</taxon>
        <taxon>Bacillaceae</taxon>
        <taxon>Bacillus</taxon>
    </lineage>
</organism>
<sequence>MTTLPTFVTCDTCKQRTAVVLKEREVRKGVVETYFDCIVCGTHYPTAITNSALRTKIETLKQLRLTDGVEPESIDALKAEITADMKVLRERYGLA</sequence>
<dbReference type="Proteomes" id="UP000230768">
    <property type="component" value="Unassembled WGS sequence"/>
</dbReference>
<comment type="caution">
    <text evidence="1">The sequence shown here is derived from an EMBL/GenBank/DDBJ whole genome shotgun (WGS) entry which is preliminary data.</text>
</comment>
<evidence type="ECO:0000313" key="2">
    <source>
        <dbReference type="Proteomes" id="UP000230768"/>
    </source>
</evidence>
<dbReference type="EMBL" id="PEKP01000012">
    <property type="protein sequence ID" value="PIK26802.1"/>
    <property type="molecule type" value="Genomic_DNA"/>
</dbReference>
<protein>
    <submittedName>
        <fullName evidence="1">Uncharacterized protein</fullName>
    </submittedName>
</protein>
<name>A0A2G8ITL3_BACPU</name>
<proteinExistence type="predicted"/>
<accession>A0A2G8ITL3</accession>
<evidence type="ECO:0000313" key="1">
    <source>
        <dbReference type="EMBL" id="PIK26802.1"/>
    </source>
</evidence>